<evidence type="ECO:0000256" key="3">
    <source>
        <dbReference type="ARBA" id="ARBA00023002"/>
    </source>
</evidence>
<dbReference type="UniPathway" id="UPA00148"/>
<keyword evidence="2" id="KW-0169">Cobalamin biosynthesis</keyword>
<dbReference type="EC" id="1.3.1.54" evidence="4"/>
<organism evidence="4 5">
    <name type="scientific">Thermanaerosceptrum fracticalcis</name>
    <dbReference type="NCBI Taxonomy" id="1712410"/>
    <lineage>
        <taxon>Bacteria</taxon>
        <taxon>Bacillati</taxon>
        <taxon>Bacillota</taxon>
        <taxon>Clostridia</taxon>
        <taxon>Eubacteriales</taxon>
        <taxon>Peptococcaceae</taxon>
        <taxon>Thermanaerosceptrum</taxon>
    </lineage>
</organism>
<dbReference type="OrthoDB" id="9780707at2"/>
<reference evidence="4 5" key="1">
    <citation type="journal article" date="2019" name="Front. Microbiol.">
        <title>Thermoanaerosceptrum fracticalcis gen. nov. sp. nov., a Novel Fumarate-Fermenting Microorganism From a Deep Fractured Carbonate Aquifer of the US Great Basin.</title>
        <authorList>
            <person name="Hamilton-Brehm S.D."/>
            <person name="Stewart L.E."/>
            <person name="Zavarin M."/>
            <person name="Caldwell M."/>
            <person name="Lawson P.A."/>
            <person name="Onstott T.C."/>
            <person name="Grzymski J."/>
            <person name="Neveux I."/>
            <person name="Lollar B.S."/>
            <person name="Russell C.E."/>
            <person name="Moser D.P."/>
        </authorList>
    </citation>
    <scope>NUCLEOTIDE SEQUENCE [LARGE SCALE GENOMIC DNA]</scope>
    <source>
        <strain evidence="4 5">DRI-13</strain>
    </source>
</reference>
<evidence type="ECO:0000313" key="5">
    <source>
        <dbReference type="Proteomes" id="UP000515847"/>
    </source>
</evidence>
<dbReference type="AlphaFoldDB" id="A0A7G6E0R8"/>
<dbReference type="GO" id="GO:0016994">
    <property type="term" value="F:precorrin-6A reductase activity"/>
    <property type="evidence" value="ECO:0007669"/>
    <property type="project" value="UniProtKB-EC"/>
</dbReference>
<dbReference type="EMBL" id="CP045798">
    <property type="protein sequence ID" value="QNB45672.1"/>
    <property type="molecule type" value="Genomic_DNA"/>
</dbReference>
<name>A0A7G6E0R8_THEFR</name>
<evidence type="ECO:0000256" key="2">
    <source>
        <dbReference type="ARBA" id="ARBA00022573"/>
    </source>
</evidence>
<keyword evidence="5" id="KW-1185">Reference proteome</keyword>
<dbReference type="Pfam" id="PF02571">
    <property type="entry name" value="CbiJ"/>
    <property type="match status" value="1"/>
</dbReference>
<protein>
    <submittedName>
        <fullName evidence="4">Precorrin-6A reductase</fullName>
        <ecNumber evidence="4">1.3.1.54</ecNumber>
    </submittedName>
</protein>
<keyword evidence="3 4" id="KW-0560">Oxidoreductase</keyword>
<gene>
    <name evidence="4" type="primary">cobK</name>
    <name evidence="4" type="ORF">BR63_04720</name>
</gene>
<dbReference type="PANTHER" id="PTHR36925:SF1">
    <property type="entry name" value="COBALT-PRECORRIN-6A REDUCTASE"/>
    <property type="match status" value="1"/>
</dbReference>
<evidence type="ECO:0000313" key="4">
    <source>
        <dbReference type="EMBL" id="QNB45672.1"/>
    </source>
</evidence>
<dbReference type="NCBIfam" id="TIGR00715">
    <property type="entry name" value="precor6x_red"/>
    <property type="match status" value="1"/>
</dbReference>
<dbReference type="PROSITE" id="PS51014">
    <property type="entry name" value="COBK_CBIJ"/>
    <property type="match status" value="1"/>
</dbReference>
<dbReference type="Proteomes" id="UP000515847">
    <property type="component" value="Chromosome"/>
</dbReference>
<proteinExistence type="predicted"/>
<sequence>MILILGGTSDGRKLGRFLQENQYSVLITTVSEYGKSLVEKDEAADVVMGPLTERSLQEMIETYHVSHLIDATHPYAQVISQLARTVAAAIPIPYIRYQRPATDYHAHPLIQRVPDLDAALQLAGSLGENIFCTLGIKMLPQVKTHPALQGKRLVVRVLPDVNSLKCCKDLGLKPPEIVAMQGPFSHELNKALLEHYQSHVLLTKDSGAAGGTDTKISAALDLGIHVIMLARPDKNKGIVCHDFPEILNHLA</sequence>
<dbReference type="GO" id="GO:0009236">
    <property type="term" value="P:cobalamin biosynthetic process"/>
    <property type="evidence" value="ECO:0007669"/>
    <property type="project" value="UniProtKB-UniPathway"/>
</dbReference>
<evidence type="ECO:0000256" key="1">
    <source>
        <dbReference type="ARBA" id="ARBA00004953"/>
    </source>
</evidence>
<dbReference type="RefSeq" id="WP_034419845.1">
    <property type="nucleotide sequence ID" value="NZ_CP045798.1"/>
</dbReference>
<accession>A0A7G6E0R8</accession>
<dbReference type="PANTHER" id="PTHR36925">
    <property type="entry name" value="COBALT-PRECORRIN-6A REDUCTASE"/>
    <property type="match status" value="1"/>
</dbReference>
<dbReference type="KEGG" id="tfr:BR63_04720"/>
<dbReference type="InterPro" id="IPR003723">
    <property type="entry name" value="Precorrin-6x_reduct"/>
</dbReference>
<comment type="pathway">
    <text evidence="1">Cofactor biosynthesis; adenosylcobalamin biosynthesis.</text>
</comment>